<dbReference type="PANTHER" id="PTHR35836">
    <property type="entry name" value="VCBS REPEAT-CONTAINING PROTEIN"/>
    <property type="match status" value="1"/>
</dbReference>
<evidence type="ECO:0000313" key="2">
    <source>
        <dbReference type="Proteomes" id="UP000749559"/>
    </source>
</evidence>
<dbReference type="InterPro" id="IPR028994">
    <property type="entry name" value="Integrin_alpha_N"/>
</dbReference>
<keyword evidence="2" id="KW-1185">Reference proteome</keyword>
<protein>
    <submittedName>
        <fullName evidence="1">Uncharacterized protein</fullName>
    </submittedName>
</protein>
<comment type="caution">
    <text evidence="1">The sequence shown here is derived from an EMBL/GenBank/DDBJ whole genome shotgun (WGS) entry which is preliminary data.</text>
</comment>
<sequence>MKMKGILLLSCLTFVFAQDLPRKIGQFETSNPAFTDFYENRQATRPQDRWNLLYSCFSGAPIPDYIRQVRGFGQYLGNVNNTVVQQLSDEVEWPREPGSIPFEVFGHEAIHAPDGFLVPGKDEGTVNIIDMRNNPPTTHQLIPRDWWFYHRVTWMDMNGDGRIDIVTARARREPNTGITISELIWLEHPASANPLLEEWDVNVLSEDVADTMHRALNLTVDGRTYQVIFTIGYFSGRVSVFWTTNPNGYWTNVNEVRSRTIDSDIQRGFSVELEDVNNDGKLDIIVPDNSVTNGSVLVYEIPNDFRVDPFPKHNLQSGFVPLRDDDDAGSPGTVNSFYPRANATGSKPYLMVSGDDDGKAYILTPRSQDPRDWSYDIHLLFESDEELFSPIVGKLSAVDADGDGFTEIILPEYWADIMHVYSYA</sequence>
<dbReference type="PANTHER" id="PTHR35836:SF1">
    <property type="entry name" value="VCBS REPEAT-CONTAINING PROTEIN"/>
    <property type="match status" value="1"/>
</dbReference>
<dbReference type="EMBL" id="CAIIXF020000012">
    <property type="protein sequence ID" value="CAH1800870.1"/>
    <property type="molecule type" value="Genomic_DNA"/>
</dbReference>
<dbReference type="Gene3D" id="2.130.10.130">
    <property type="entry name" value="Integrin alpha, N-terminal"/>
    <property type="match status" value="1"/>
</dbReference>
<organism evidence="1 2">
    <name type="scientific">Owenia fusiformis</name>
    <name type="common">Polychaete worm</name>
    <dbReference type="NCBI Taxonomy" id="6347"/>
    <lineage>
        <taxon>Eukaryota</taxon>
        <taxon>Metazoa</taxon>
        <taxon>Spiralia</taxon>
        <taxon>Lophotrochozoa</taxon>
        <taxon>Annelida</taxon>
        <taxon>Polychaeta</taxon>
        <taxon>Sedentaria</taxon>
        <taxon>Canalipalpata</taxon>
        <taxon>Sabellida</taxon>
        <taxon>Oweniida</taxon>
        <taxon>Oweniidae</taxon>
        <taxon>Owenia</taxon>
    </lineage>
</organism>
<accession>A0A8J1UVY2</accession>
<reference evidence="1" key="1">
    <citation type="submission" date="2022-03" db="EMBL/GenBank/DDBJ databases">
        <authorList>
            <person name="Martin C."/>
        </authorList>
    </citation>
    <scope>NUCLEOTIDE SEQUENCE</scope>
</reference>
<proteinExistence type="predicted"/>
<dbReference type="AlphaFoldDB" id="A0A8J1UVY2"/>
<gene>
    <name evidence="1" type="ORF">OFUS_LOCUS24708</name>
</gene>
<evidence type="ECO:0000313" key="1">
    <source>
        <dbReference type="EMBL" id="CAH1800870.1"/>
    </source>
</evidence>
<dbReference type="Proteomes" id="UP000749559">
    <property type="component" value="Unassembled WGS sequence"/>
</dbReference>
<dbReference type="SUPFAM" id="SSF69318">
    <property type="entry name" value="Integrin alpha N-terminal domain"/>
    <property type="match status" value="1"/>
</dbReference>
<name>A0A8J1UVY2_OWEFU</name>
<dbReference type="OrthoDB" id="10022113at2759"/>